<keyword evidence="1" id="KW-0812">Transmembrane</keyword>
<dbReference type="Proteomes" id="UP000184063">
    <property type="component" value="Unassembled WGS sequence"/>
</dbReference>
<accession>A0A1M3TAH6</accession>
<dbReference type="OrthoDB" id="3340520at2759"/>
<name>A0A1M3TAH6_ASPLC</name>
<keyword evidence="1" id="KW-0472">Membrane</keyword>
<dbReference type="EMBL" id="KV878245">
    <property type="protein sequence ID" value="OJZ83693.1"/>
    <property type="molecule type" value="Genomic_DNA"/>
</dbReference>
<sequence length="578" mass="66013">MGGWPCMLNLILATLASTLAIAPIGLLSFLLLVSFTSRQIRCLSKQNQTVIGKPLLFPATLDHTRLSPIKNKFTFNVLFVGIPIGLSCRFGRLLAVDAEDVHENNCSEESLVLAWLRSLFSSWFSFDSARYLHRGDGTLSLQIKLRKFLKEHNEDPDKWPYAYMLSVPRFLWWERSVVTWWYLYSPSNELDAVIMEINNSFDEKRNVLFRVQRTNTNAGSPVGNHQQPVNLKEEYLDKSRRVCSLNPQRDNYAYKATWKKEIFASPFEKVGETVSSTFMDPVAPASWLANRSLSNTTTLDPSGSPRMIARVWCKIPPIDPSQASSFQIFRLLLTWTVNITLTTPRILFIAIRLHIMDLMRMMDRPDIRPGSEPRRATNGERALETFFRNYLEHIVASYPGNLEVTYIPCKSVSKTTSCLRSTQYSKGNDPMQLKFEVMDPAFYSRIVTSPNACIAIAKETKPGRSPADPLSSPVIASDIPLIIQLLDVTIKEISDYDKASSGLSSLIFSLRRWLTPSFMDSFVCNVLPPHIQEHYISCLMQIWVEKMTWDLLSPHQIYSVIRAAVLQWAICWILFRMV</sequence>
<gene>
    <name evidence="2" type="ORF">ASPFODRAFT_49126</name>
</gene>
<dbReference type="Pfam" id="PF07103">
    <property type="entry name" value="DUF1365"/>
    <property type="match status" value="1"/>
</dbReference>
<protein>
    <recommendedName>
        <fullName evidence="4">DUF1365 domain-containing protein</fullName>
    </recommendedName>
</protein>
<dbReference type="AlphaFoldDB" id="A0A1M3TAH6"/>
<dbReference type="PANTHER" id="PTHR33973">
    <property type="entry name" value="OS07G0153300 PROTEIN"/>
    <property type="match status" value="1"/>
</dbReference>
<feature type="transmembrane region" description="Helical" evidence="1">
    <location>
        <begin position="332"/>
        <end position="355"/>
    </location>
</feature>
<evidence type="ECO:0000313" key="2">
    <source>
        <dbReference type="EMBL" id="OJZ83693.1"/>
    </source>
</evidence>
<keyword evidence="1" id="KW-1133">Transmembrane helix</keyword>
<proteinExistence type="predicted"/>
<evidence type="ECO:0008006" key="4">
    <source>
        <dbReference type="Google" id="ProtNLM"/>
    </source>
</evidence>
<organism evidence="2 3">
    <name type="scientific">Aspergillus luchuensis (strain CBS 106.47)</name>
    <dbReference type="NCBI Taxonomy" id="1137211"/>
    <lineage>
        <taxon>Eukaryota</taxon>
        <taxon>Fungi</taxon>
        <taxon>Dikarya</taxon>
        <taxon>Ascomycota</taxon>
        <taxon>Pezizomycotina</taxon>
        <taxon>Eurotiomycetes</taxon>
        <taxon>Eurotiomycetidae</taxon>
        <taxon>Eurotiales</taxon>
        <taxon>Aspergillaceae</taxon>
        <taxon>Aspergillus</taxon>
        <taxon>Aspergillus subgen. Circumdati</taxon>
    </lineage>
</organism>
<reference evidence="3" key="1">
    <citation type="journal article" date="2017" name="Genome Biol.">
        <title>Comparative genomics reveals high biological diversity and specific adaptations in the industrially and medically important fungal genus Aspergillus.</title>
        <authorList>
            <person name="de Vries R.P."/>
            <person name="Riley R."/>
            <person name="Wiebenga A."/>
            <person name="Aguilar-Osorio G."/>
            <person name="Amillis S."/>
            <person name="Uchima C.A."/>
            <person name="Anderluh G."/>
            <person name="Asadollahi M."/>
            <person name="Askin M."/>
            <person name="Barry K."/>
            <person name="Battaglia E."/>
            <person name="Bayram O."/>
            <person name="Benocci T."/>
            <person name="Braus-Stromeyer S.A."/>
            <person name="Caldana C."/>
            <person name="Canovas D."/>
            <person name="Cerqueira G.C."/>
            <person name="Chen F."/>
            <person name="Chen W."/>
            <person name="Choi C."/>
            <person name="Clum A."/>
            <person name="Dos Santos R.A."/>
            <person name="Damasio A.R."/>
            <person name="Diallinas G."/>
            <person name="Emri T."/>
            <person name="Fekete E."/>
            <person name="Flipphi M."/>
            <person name="Freyberg S."/>
            <person name="Gallo A."/>
            <person name="Gournas C."/>
            <person name="Habgood R."/>
            <person name="Hainaut M."/>
            <person name="Harispe M.L."/>
            <person name="Henrissat B."/>
            <person name="Hilden K.S."/>
            <person name="Hope R."/>
            <person name="Hossain A."/>
            <person name="Karabika E."/>
            <person name="Karaffa L."/>
            <person name="Karanyi Z."/>
            <person name="Krasevec N."/>
            <person name="Kuo A."/>
            <person name="Kusch H."/>
            <person name="LaButti K."/>
            <person name="Lagendijk E.L."/>
            <person name="Lapidus A."/>
            <person name="Levasseur A."/>
            <person name="Lindquist E."/>
            <person name="Lipzen A."/>
            <person name="Logrieco A.F."/>
            <person name="MacCabe A."/>
            <person name="Maekelae M.R."/>
            <person name="Malavazi I."/>
            <person name="Melin P."/>
            <person name="Meyer V."/>
            <person name="Mielnichuk N."/>
            <person name="Miskei M."/>
            <person name="Molnar A.P."/>
            <person name="Mule G."/>
            <person name="Ngan C.Y."/>
            <person name="Orejas M."/>
            <person name="Orosz E."/>
            <person name="Ouedraogo J.P."/>
            <person name="Overkamp K.M."/>
            <person name="Park H.-S."/>
            <person name="Perrone G."/>
            <person name="Piumi F."/>
            <person name="Punt P.J."/>
            <person name="Ram A.F."/>
            <person name="Ramon A."/>
            <person name="Rauscher S."/>
            <person name="Record E."/>
            <person name="Riano-Pachon D.M."/>
            <person name="Robert V."/>
            <person name="Roehrig J."/>
            <person name="Ruller R."/>
            <person name="Salamov A."/>
            <person name="Salih N.S."/>
            <person name="Samson R.A."/>
            <person name="Sandor E."/>
            <person name="Sanguinetti M."/>
            <person name="Schuetze T."/>
            <person name="Sepcic K."/>
            <person name="Shelest E."/>
            <person name="Sherlock G."/>
            <person name="Sophianopoulou V."/>
            <person name="Squina F.M."/>
            <person name="Sun H."/>
            <person name="Susca A."/>
            <person name="Todd R.B."/>
            <person name="Tsang A."/>
            <person name="Unkles S.E."/>
            <person name="van de Wiele N."/>
            <person name="van Rossen-Uffink D."/>
            <person name="Oliveira J.V."/>
            <person name="Vesth T.C."/>
            <person name="Visser J."/>
            <person name="Yu J.-H."/>
            <person name="Zhou M."/>
            <person name="Andersen M.R."/>
            <person name="Archer D.B."/>
            <person name="Baker S.E."/>
            <person name="Benoit I."/>
            <person name="Brakhage A.A."/>
            <person name="Braus G.H."/>
            <person name="Fischer R."/>
            <person name="Frisvad J.C."/>
            <person name="Goldman G.H."/>
            <person name="Houbraken J."/>
            <person name="Oakley B."/>
            <person name="Pocsi I."/>
            <person name="Scazzocchio C."/>
            <person name="Seiboth B."/>
            <person name="vanKuyk P.A."/>
            <person name="Wortman J."/>
            <person name="Dyer P.S."/>
            <person name="Grigoriev I.V."/>
        </authorList>
    </citation>
    <scope>NUCLEOTIDE SEQUENCE [LARGE SCALE GENOMIC DNA]</scope>
    <source>
        <strain evidence="3">CBS 106.47</strain>
    </source>
</reference>
<evidence type="ECO:0000256" key="1">
    <source>
        <dbReference type="SAM" id="Phobius"/>
    </source>
</evidence>
<feature type="transmembrane region" description="Helical" evidence="1">
    <location>
        <begin position="7"/>
        <end position="35"/>
    </location>
</feature>
<evidence type="ECO:0000313" key="3">
    <source>
        <dbReference type="Proteomes" id="UP000184063"/>
    </source>
</evidence>
<dbReference type="VEuPathDB" id="FungiDB:ASPFODRAFT_49126"/>
<dbReference type="PANTHER" id="PTHR33973:SF4">
    <property type="entry name" value="OS07G0153300 PROTEIN"/>
    <property type="match status" value="1"/>
</dbReference>
<dbReference type="InterPro" id="IPR010775">
    <property type="entry name" value="DUF1365"/>
</dbReference>